<protein>
    <submittedName>
        <fullName evidence="2">SDR family oxidoreductase</fullName>
    </submittedName>
</protein>
<accession>A0ABP8GFU3</accession>
<dbReference type="SUPFAM" id="SSF51735">
    <property type="entry name" value="NAD(P)-binding Rossmann-fold domains"/>
    <property type="match status" value="1"/>
</dbReference>
<dbReference type="PANTHER" id="PTHR43976:SF9">
    <property type="entry name" value="OXIDOREDUCTASE"/>
    <property type="match status" value="1"/>
</dbReference>
<proteinExistence type="inferred from homology"/>
<dbReference type="InterPro" id="IPR002347">
    <property type="entry name" value="SDR_fam"/>
</dbReference>
<dbReference type="Proteomes" id="UP001500582">
    <property type="component" value="Unassembled WGS sequence"/>
</dbReference>
<reference evidence="3" key="1">
    <citation type="journal article" date="2019" name="Int. J. Syst. Evol. Microbiol.">
        <title>The Global Catalogue of Microorganisms (GCM) 10K type strain sequencing project: providing services to taxonomists for standard genome sequencing and annotation.</title>
        <authorList>
            <consortium name="The Broad Institute Genomics Platform"/>
            <consortium name="The Broad Institute Genome Sequencing Center for Infectious Disease"/>
            <person name="Wu L."/>
            <person name="Ma J."/>
        </authorList>
    </citation>
    <scope>NUCLEOTIDE SEQUENCE [LARGE SCALE GENOMIC DNA]</scope>
    <source>
        <strain evidence="3">JCM 17705</strain>
    </source>
</reference>
<sequence>MKNIIVITGTSTGFGSLMVKTFAAEGNTVIATMRGLNGKNAEAGKSLAKLDNVEVLELDVADDESVRIAIGEVLKKHGRIDVLINNAAIQGSGLLEAYSLEQVQKIFNVNVFGVLRLYREVLPAMRLAKNGLIINITSNAGRFSPPFQVPYNASKFAVEGISEGGYDELLQQGIETVIIEPGAFLTEIYSKEGTHADRAGILEAYGDATIKQMAAFSEKLGAAMMKHQPNPIAIAEAALNLVRMPKGERPLRTPVDPIADGVDLEYDRVTSEIKGRWVAKYLS</sequence>
<comment type="caution">
    <text evidence="2">The sequence shown here is derived from an EMBL/GenBank/DDBJ whole genome shotgun (WGS) entry which is preliminary data.</text>
</comment>
<dbReference type="EMBL" id="BAABFT010000005">
    <property type="protein sequence ID" value="GAA4323593.1"/>
    <property type="molecule type" value="Genomic_DNA"/>
</dbReference>
<keyword evidence="3" id="KW-1185">Reference proteome</keyword>
<dbReference type="PRINTS" id="PR00080">
    <property type="entry name" value="SDRFAMILY"/>
</dbReference>
<organism evidence="2 3">
    <name type="scientific">Mucilaginibacter gynuensis</name>
    <dbReference type="NCBI Taxonomy" id="1302236"/>
    <lineage>
        <taxon>Bacteria</taxon>
        <taxon>Pseudomonadati</taxon>
        <taxon>Bacteroidota</taxon>
        <taxon>Sphingobacteriia</taxon>
        <taxon>Sphingobacteriales</taxon>
        <taxon>Sphingobacteriaceae</taxon>
        <taxon>Mucilaginibacter</taxon>
    </lineage>
</organism>
<gene>
    <name evidence="2" type="ORF">GCM10023149_24630</name>
</gene>
<dbReference type="PRINTS" id="PR00081">
    <property type="entry name" value="GDHRDH"/>
</dbReference>
<dbReference type="InterPro" id="IPR036291">
    <property type="entry name" value="NAD(P)-bd_dom_sf"/>
</dbReference>
<dbReference type="Pfam" id="PF00106">
    <property type="entry name" value="adh_short"/>
    <property type="match status" value="1"/>
</dbReference>
<dbReference type="RefSeq" id="WP_345211382.1">
    <property type="nucleotide sequence ID" value="NZ_BAABFT010000005.1"/>
</dbReference>
<name>A0ABP8GFU3_9SPHI</name>
<dbReference type="InterPro" id="IPR051911">
    <property type="entry name" value="SDR_oxidoreductase"/>
</dbReference>
<dbReference type="PANTHER" id="PTHR43976">
    <property type="entry name" value="SHORT CHAIN DEHYDROGENASE"/>
    <property type="match status" value="1"/>
</dbReference>
<dbReference type="CDD" id="cd05374">
    <property type="entry name" value="17beta-HSD-like_SDR_c"/>
    <property type="match status" value="1"/>
</dbReference>
<evidence type="ECO:0000256" key="1">
    <source>
        <dbReference type="RuleBase" id="RU000363"/>
    </source>
</evidence>
<evidence type="ECO:0000313" key="2">
    <source>
        <dbReference type="EMBL" id="GAA4323593.1"/>
    </source>
</evidence>
<evidence type="ECO:0000313" key="3">
    <source>
        <dbReference type="Proteomes" id="UP001500582"/>
    </source>
</evidence>
<dbReference type="Gene3D" id="3.40.50.720">
    <property type="entry name" value="NAD(P)-binding Rossmann-like Domain"/>
    <property type="match status" value="1"/>
</dbReference>
<comment type="similarity">
    <text evidence="1">Belongs to the short-chain dehydrogenases/reductases (SDR) family.</text>
</comment>